<evidence type="ECO:0000256" key="2">
    <source>
        <dbReference type="ARBA" id="ARBA00023125"/>
    </source>
</evidence>
<dbReference type="InterPro" id="IPR036390">
    <property type="entry name" value="WH_DNA-bd_sf"/>
</dbReference>
<dbReference type="PROSITE" id="PS50949">
    <property type="entry name" value="HTH_GNTR"/>
    <property type="match status" value="1"/>
</dbReference>
<evidence type="ECO:0000256" key="1">
    <source>
        <dbReference type="ARBA" id="ARBA00023015"/>
    </source>
</evidence>
<reference evidence="6" key="1">
    <citation type="journal article" date="2019" name="Int. J. Syst. Evol. Microbiol.">
        <title>The Global Catalogue of Microorganisms (GCM) 10K type strain sequencing project: providing services to taxonomists for standard genome sequencing and annotation.</title>
        <authorList>
            <consortium name="The Broad Institute Genomics Platform"/>
            <consortium name="The Broad Institute Genome Sequencing Center for Infectious Disease"/>
            <person name="Wu L."/>
            <person name="Ma J."/>
        </authorList>
    </citation>
    <scope>NUCLEOTIDE SEQUENCE [LARGE SCALE GENOMIC DNA]</scope>
    <source>
        <strain evidence="6">CCUG 56698</strain>
    </source>
</reference>
<organism evidence="5 6">
    <name type="scientific">Schaalia naturae</name>
    <dbReference type="NCBI Taxonomy" id="635203"/>
    <lineage>
        <taxon>Bacteria</taxon>
        <taxon>Bacillati</taxon>
        <taxon>Actinomycetota</taxon>
        <taxon>Actinomycetes</taxon>
        <taxon>Actinomycetales</taxon>
        <taxon>Actinomycetaceae</taxon>
        <taxon>Schaalia</taxon>
    </lineage>
</organism>
<dbReference type="CDD" id="cd07377">
    <property type="entry name" value="WHTH_GntR"/>
    <property type="match status" value="1"/>
</dbReference>
<gene>
    <name evidence="5" type="ORF">ACFQWG_00730</name>
</gene>
<dbReference type="InterPro" id="IPR036388">
    <property type="entry name" value="WH-like_DNA-bd_sf"/>
</dbReference>
<comment type="caution">
    <text evidence="5">The sequence shown here is derived from an EMBL/GenBank/DDBJ whole genome shotgun (WGS) entry which is preliminary data.</text>
</comment>
<dbReference type="SMART" id="SM00345">
    <property type="entry name" value="HTH_GNTR"/>
    <property type="match status" value="1"/>
</dbReference>
<dbReference type="PANTHER" id="PTHR38445:SF7">
    <property type="entry name" value="GNTR-FAMILY TRANSCRIPTIONAL REGULATOR"/>
    <property type="match status" value="1"/>
</dbReference>
<evidence type="ECO:0000313" key="5">
    <source>
        <dbReference type="EMBL" id="MFC7579757.1"/>
    </source>
</evidence>
<dbReference type="EMBL" id="JBHTEF010000001">
    <property type="protein sequence ID" value="MFC7579757.1"/>
    <property type="molecule type" value="Genomic_DNA"/>
</dbReference>
<keyword evidence="1" id="KW-0805">Transcription regulation</keyword>
<evidence type="ECO:0000259" key="4">
    <source>
        <dbReference type="PROSITE" id="PS50949"/>
    </source>
</evidence>
<keyword evidence="2" id="KW-0238">DNA-binding</keyword>
<sequence length="126" mass="13689">MRIVLSKTSGTPLYEQIVDQVRTAILTGGLRAGDPLPSLRQLARDLEVSLITTTRAYNDLASQGLIANHQGRGSFVLPLDPELVRRRLEARLDEQAAALVATARLAGMLPSDLHERIDSAWTSATS</sequence>
<feature type="domain" description="HTH gntR-type" evidence="4">
    <location>
        <begin position="11"/>
        <end position="79"/>
    </location>
</feature>
<dbReference type="SUPFAM" id="SSF46785">
    <property type="entry name" value="Winged helix' DNA-binding domain"/>
    <property type="match status" value="1"/>
</dbReference>
<keyword evidence="3" id="KW-0804">Transcription</keyword>
<keyword evidence="6" id="KW-1185">Reference proteome</keyword>
<dbReference type="PANTHER" id="PTHR38445">
    <property type="entry name" value="HTH-TYPE TRANSCRIPTIONAL REPRESSOR YTRA"/>
    <property type="match status" value="1"/>
</dbReference>
<dbReference type="RefSeq" id="WP_380971237.1">
    <property type="nucleotide sequence ID" value="NZ_JBHTEF010000001.1"/>
</dbReference>
<evidence type="ECO:0000256" key="3">
    <source>
        <dbReference type="ARBA" id="ARBA00023163"/>
    </source>
</evidence>
<protein>
    <submittedName>
        <fullName evidence="5">GntR family transcriptional regulator</fullName>
    </submittedName>
</protein>
<evidence type="ECO:0000313" key="6">
    <source>
        <dbReference type="Proteomes" id="UP001596527"/>
    </source>
</evidence>
<dbReference type="Proteomes" id="UP001596527">
    <property type="component" value="Unassembled WGS sequence"/>
</dbReference>
<name>A0ABW2SIB7_9ACTO</name>
<accession>A0ABW2SIB7</accession>
<dbReference type="Gene3D" id="1.10.10.10">
    <property type="entry name" value="Winged helix-like DNA-binding domain superfamily/Winged helix DNA-binding domain"/>
    <property type="match status" value="1"/>
</dbReference>
<proteinExistence type="predicted"/>
<dbReference type="Pfam" id="PF00392">
    <property type="entry name" value="GntR"/>
    <property type="match status" value="1"/>
</dbReference>
<dbReference type="InterPro" id="IPR000524">
    <property type="entry name" value="Tscrpt_reg_HTH_GntR"/>
</dbReference>